<sequence length="33" mass="3581">MLLMNSPSTPDVDGLLLGSVLVLCVQRALCQFF</sequence>
<reference evidence="1" key="2">
    <citation type="journal article" date="2015" name="Fish Shellfish Immunol.">
        <title>Early steps in the European eel (Anguilla anguilla)-Vibrio vulnificus interaction in the gills: Role of the RtxA13 toxin.</title>
        <authorList>
            <person name="Callol A."/>
            <person name="Pajuelo D."/>
            <person name="Ebbesson L."/>
            <person name="Teles M."/>
            <person name="MacKenzie S."/>
            <person name="Amaro C."/>
        </authorList>
    </citation>
    <scope>NUCLEOTIDE SEQUENCE</scope>
</reference>
<name>A0A0E9TNK4_ANGAN</name>
<evidence type="ECO:0000313" key="1">
    <source>
        <dbReference type="EMBL" id="JAH55186.1"/>
    </source>
</evidence>
<protein>
    <submittedName>
        <fullName evidence="1">Uncharacterized protein</fullName>
    </submittedName>
</protein>
<proteinExistence type="predicted"/>
<accession>A0A0E9TNK4</accession>
<reference evidence="1" key="1">
    <citation type="submission" date="2014-11" db="EMBL/GenBank/DDBJ databases">
        <authorList>
            <person name="Amaro Gonzalez C."/>
        </authorList>
    </citation>
    <scope>NUCLEOTIDE SEQUENCE</scope>
</reference>
<dbReference type="AlphaFoldDB" id="A0A0E9TNK4"/>
<organism evidence="1">
    <name type="scientific">Anguilla anguilla</name>
    <name type="common">European freshwater eel</name>
    <name type="synonym">Muraena anguilla</name>
    <dbReference type="NCBI Taxonomy" id="7936"/>
    <lineage>
        <taxon>Eukaryota</taxon>
        <taxon>Metazoa</taxon>
        <taxon>Chordata</taxon>
        <taxon>Craniata</taxon>
        <taxon>Vertebrata</taxon>
        <taxon>Euteleostomi</taxon>
        <taxon>Actinopterygii</taxon>
        <taxon>Neopterygii</taxon>
        <taxon>Teleostei</taxon>
        <taxon>Anguilliformes</taxon>
        <taxon>Anguillidae</taxon>
        <taxon>Anguilla</taxon>
    </lineage>
</organism>
<dbReference type="EMBL" id="GBXM01053391">
    <property type="protein sequence ID" value="JAH55186.1"/>
    <property type="molecule type" value="Transcribed_RNA"/>
</dbReference>